<evidence type="ECO:0000256" key="2">
    <source>
        <dbReference type="ARBA" id="ARBA00022801"/>
    </source>
</evidence>
<organism evidence="6 7">
    <name type="scientific">Venustampulla echinocandica</name>
    <dbReference type="NCBI Taxonomy" id="2656787"/>
    <lineage>
        <taxon>Eukaryota</taxon>
        <taxon>Fungi</taxon>
        <taxon>Dikarya</taxon>
        <taxon>Ascomycota</taxon>
        <taxon>Pezizomycotina</taxon>
        <taxon>Leotiomycetes</taxon>
        <taxon>Helotiales</taxon>
        <taxon>Pleuroascaceae</taxon>
        <taxon>Venustampulla</taxon>
    </lineage>
</organism>
<dbReference type="InterPro" id="IPR029058">
    <property type="entry name" value="AB_hydrolase_fold"/>
</dbReference>
<dbReference type="OrthoDB" id="438440at2759"/>
<dbReference type="Pfam" id="PF01764">
    <property type="entry name" value="Lipase_3"/>
    <property type="match status" value="1"/>
</dbReference>
<evidence type="ECO:0000256" key="1">
    <source>
        <dbReference type="ARBA" id="ARBA00022729"/>
    </source>
</evidence>
<dbReference type="GO" id="GO:0016787">
    <property type="term" value="F:hydrolase activity"/>
    <property type="evidence" value="ECO:0007669"/>
    <property type="project" value="UniProtKB-KW"/>
</dbReference>
<dbReference type="SUPFAM" id="SSF53474">
    <property type="entry name" value="alpha/beta-Hydrolases"/>
    <property type="match status" value="1"/>
</dbReference>
<feature type="compositionally biased region" description="Polar residues" evidence="3">
    <location>
        <begin position="171"/>
        <end position="185"/>
    </location>
</feature>
<feature type="signal peptide" evidence="4">
    <location>
        <begin position="1"/>
        <end position="20"/>
    </location>
</feature>
<feature type="domain" description="Fungal lipase-type" evidence="5">
    <location>
        <begin position="133"/>
        <end position="309"/>
    </location>
</feature>
<evidence type="ECO:0000259" key="5">
    <source>
        <dbReference type="Pfam" id="PF01764"/>
    </source>
</evidence>
<dbReference type="Gene3D" id="3.40.50.1820">
    <property type="entry name" value="alpha/beta hydrolase"/>
    <property type="match status" value="1"/>
</dbReference>
<feature type="chain" id="PRO_5016579782" description="Fungal lipase-type domain-containing protein" evidence="4">
    <location>
        <begin position="21"/>
        <end position="428"/>
    </location>
</feature>
<dbReference type="InterPro" id="IPR002921">
    <property type="entry name" value="Fungal_lipase-type"/>
</dbReference>
<dbReference type="InterPro" id="IPR051299">
    <property type="entry name" value="AB_hydrolase_lip/est"/>
</dbReference>
<gene>
    <name evidence="6" type="ORF">BP5553_06166</name>
</gene>
<sequence>MLRLHASFVTLTILFSLGLSTVLHPSQRPLSFTHPPDPLNTTIHLPLFADLEFLSRLVDISYCVGTSGIYHPFKCLSRCDQFPTFELIDTFNTGPLLSDSCGYVAISHGGEQGMGNRNGKEWKSGDGGNGRIVVAFRGTYSLANTIADLSSVPQEYIPYPGEPGGDDEQRQSAPDSELPTETSSTGKEKKCNNCTVHTGFWTSWENTRPYVIPRLKNLRASYPDYRLDLVGHSLGGAVAALAGLEVEALGWQPVVTTFGEPRVGNVGLRDYVDDVFGLLGEQGKEGTGNLGGKYRRVTHVNDPVPLLPLSEWGYRPHAGEIYISKLQLQPELDDVRFCVGDEDTECIAGAEVDAVRDAERLRLMVRDVEGIKAEDAVSDMRWHFPARYKMWELFFSHRDYFWRLGLCVPGGDPLDWGRGPYGERKGEL</sequence>
<dbReference type="GO" id="GO:0006629">
    <property type="term" value="P:lipid metabolic process"/>
    <property type="evidence" value="ECO:0007669"/>
    <property type="project" value="InterPro"/>
</dbReference>
<accession>A0A370TMS3</accession>
<proteinExistence type="predicted"/>
<evidence type="ECO:0000313" key="6">
    <source>
        <dbReference type="EMBL" id="RDL36814.1"/>
    </source>
</evidence>
<dbReference type="GeneID" id="43599015"/>
<dbReference type="EMBL" id="NPIC01000004">
    <property type="protein sequence ID" value="RDL36814.1"/>
    <property type="molecule type" value="Genomic_DNA"/>
</dbReference>
<reference evidence="6 7" key="1">
    <citation type="journal article" date="2018" name="IMA Fungus">
        <title>IMA Genome-F 9: Draft genome sequence of Annulohypoxylon stygium, Aspergillus mulundensis, Berkeleyomyces basicola (syn. Thielaviopsis basicola), Ceratocystis smalleyi, two Cercospora beticola strains, Coleophoma cylindrospora, Fusarium fracticaudum, Phialophora cf. hyalina, and Morchella septimelata.</title>
        <authorList>
            <person name="Wingfield B.D."/>
            <person name="Bills G.F."/>
            <person name="Dong Y."/>
            <person name="Huang W."/>
            <person name="Nel W.J."/>
            <person name="Swalarsk-Parry B.S."/>
            <person name="Vaghefi N."/>
            <person name="Wilken P.M."/>
            <person name="An Z."/>
            <person name="de Beer Z.W."/>
            <person name="De Vos L."/>
            <person name="Chen L."/>
            <person name="Duong T.A."/>
            <person name="Gao Y."/>
            <person name="Hammerbacher A."/>
            <person name="Kikkert J.R."/>
            <person name="Li Y."/>
            <person name="Li H."/>
            <person name="Li K."/>
            <person name="Li Q."/>
            <person name="Liu X."/>
            <person name="Ma X."/>
            <person name="Naidoo K."/>
            <person name="Pethybridge S.J."/>
            <person name="Sun J."/>
            <person name="Steenkamp E.T."/>
            <person name="van der Nest M.A."/>
            <person name="van Wyk S."/>
            <person name="Wingfield M.J."/>
            <person name="Xiong C."/>
            <person name="Yue Q."/>
            <person name="Zhang X."/>
        </authorList>
    </citation>
    <scope>NUCLEOTIDE SEQUENCE [LARGE SCALE GENOMIC DNA]</scope>
    <source>
        <strain evidence="6 7">BP 5553</strain>
    </source>
</reference>
<evidence type="ECO:0000256" key="4">
    <source>
        <dbReference type="SAM" id="SignalP"/>
    </source>
</evidence>
<dbReference type="PANTHER" id="PTHR46640:SF1">
    <property type="entry name" value="FUNGAL LIPASE-LIKE DOMAIN-CONTAINING PROTEIN-RELATED"/>
    <property type="match status" value="1"/>
</dbReference>
<keyword evidence="1 4" id="KW-0732">Signal</keyword>
<dbReference type="AlphaFoldDB" id="A0A370TMS3"/>
<dbReference type="PANTHER" id="PTHR46640">
    <property type="entry name" value="TRIACYLGLYCEROL LIPASE, PUTATIVE (AFU_ORTHOLOGUE AFUA_6G06510)-RELATED"/>
    <property type="match status" value="1"/>
</dbReference>
<dbReference type="CDD" id="cd00519">
    <property type="entry name" value="Lipase_3"/>
    <property type="match status" value="1"/>
</dbReference>
<name>A0A370TMS3_9HELO</name>
<protein>
    <recommendedName>
        <fullName evidence="5">Fungal lipase-type domain-containing protein</fullName>
    </recommendedName>
</protein>
<evidence type="ECO:0000256" key="3">
    <source>
        <dbReference type="SAM" id="MobiDB-lite"/>
    </source>
</evidence>
<keyword evidence="7" id="KW-1185">Reference proteome</keyword>
<dbReference type="Proteomes" id="UP000254866">
    <property type="component" value="Unassembled WGS sequence"/>
</dbReference>
<evidence type="ECO:0000313" key="7">
    <source>
        <dbReference type="Proteomes" id="UP000254866"/>
    </source>
</evidence>
<keyword evidence="2" id="KW-0378">Hydrolase</keyword>
<dbReference type="RefSeq" id="XP_031869470.1">
    <property type="nucleotide sequence ID" value="XM_032014789.1"/>
</dbReference>
<feature type="region of interest" description="Disordered" evidence="3">
    <location>
        <begin position="156"/>
        <end position="189"/>
    </location>
</feature>
<dbReference type="STRING" id="2656787.A0A370TMS3"/>
<comment type="caution">
    <text evidence="6">The sequence shown here is derived from an EMBL/GenBank/DDBJ whole genome shotgun (WGS) entry which is preliminary data.</text>
</comment>